<organism evidence="3 4">
    <name type="scientific">Canna indica</name>
    <name type="common">Indian-shot</name>
    <dbReference type="NCBI Taxonomy" id="4628"/>
    <lineage>
        <taxon>Eukaryota</taxon>
        <taxon>Viridiplantae</taxon>
        <taxon>Streptophyta</taxon>
        <taxon>Embryophyta</taxon>
        <taxon>Tracheophyta</taxon>
        <taxon>Spermatophyta</taxon>
        <taxon>Magnoliopsida</taxon>
        <taxon>Liliopsida</taxon>
        <taxon>Zingiberales</taxon>
        <taxon>Cannaceae</taxon>
        <taxon>Canna</taxon>
    </lineage>
</organism>
<evidence type="ECO:0000313" key="3">
    <source>
        <dbReference type="EMBL" id="WOL13589.1"/>
    </source>
</evidence>
<dbReference type="GO" id="GO:0007131">
    <property type="term" value="P:reciprocal meiotic recombination"/>
    <property type="evidence" value="ECO:0007669"/>
    <property type="project" value="TreeGrafter"/>
</dbReference>
<proteinExistence type="predicted"/>
<dbReference type="EMBL" id="CP136896">
    <property type="protein sequence ID" value="WOL13589.1"/>
    <property type="molecule type" value="Genomic_DNA"/>
</dbReference>
<evidence type="ECO:0000256" key="2">
    <source>
        <dbReference type="SAM" id="Coils"/>
    </source>
</evidence>
<keyword evidence="4" id="KW-1185">Reference proteome</keyword>
<accession>A0AAQ3QJH7</accession>
<dbReference type="Proteomes" id="UP001327560">
    <property type="component" value="Chromosome 7"/>
</dbReference>
<keyword evidence="1 2" id="KW-0175">Coiled coil</keyword>
<dbReference type="PANTHER" id="PTHR23160">
    <property type="entry name" value="SYNAPTONEMAL COMPLEX PROTEIN-RELATED"/>
    <property type="match status" value="1"/>
</dbReference>
<gene>
    <name evidence="3" type="ORF">Cni_G22359</name>
</gene>
<feature type="coiled-coil region" evidence="2">
    <location>
        <begin position="118"/>
        <end position="300"/>
    </location>
</feature>
<dbReference type="PANTHER" id="PTHR23160:SF20">
    <property type="entry name" value="OS02G0439200 PROTEIN"/>
    <property type="match status" value="1"/>
</dbReference>
<dbReference type="AlphaFoldDB" id="A0AAQ3QJH7"/>
<sequence length="307" mass="34026">MAEEVVADEVVEAADEKGEVGVGWEAREVGKEELAGDAAGVEVDLRDADILPGIETFGDVSVAECAYGVLVEAIDDVGHDKARGCLGRFPGSEMMGLKKLEEEKLQALDKVKFAVSYIDELSEEKNKLIDELKTSKDELQKVKETMEGLASTLNEMSIESRENQERLLENQAEIENARLQIEQLDSTLKNTEERYEVMLDEARYEIVCLKKIVEKLKAKTNNSSTEWDTKELHLINAIKKSEDELASLKVEMAKVVDSLKLAEQEAREAKANGAEMLNKLNQAEYAAAAAYEAAKEAKSETHGSIRE</sequence>
<name>A0AAQ3QJH7_9LILI</name>
<evidence type="ECO:0000256" key="1">
    <source>
        <dbReference type="ARBA" id="ARBA00023054"/>
    </source>
</evidence>
<protein>
    <submittedName>
        <fullName evidence="3">Uncharacterized protein</fullName>
    </submittedName>
</protein>
<reference evidence="3 4" key="1">
    <citation type="submission" date="2023-10" db="EMBL/GenBank/DDBJ databases">
        <title>Chromosome-scale genome assembly provides insights into flower coloration mechanisms of Canna indica.</title>
        <authorList>
            <person name="Li C."/>
        </authorList>
    </citation>
    <scope>NUCLEOTIDE SEQUENCE [LARGE SCALE GENOMIC DNA]</scope>
    <source>
        <tissue evidence="3">Flower</tissue>
    </source>
</reference>
<evidence type="ECO:0000313" key="4">
    <source>
        <dbReference type="Proteomes" id="UP001327560"/>
    </source>
</evidence>